<sequence>MGLLYSIDSTGYQMNQRQLEVLMHPKHVRRDVSEIIIKSFSKQIEQSVKAIHKWTEVSEYESKNARKQVLSTLDIHKLVVDIFTTITMVTQKPLPYISVASQIAIDNMSKLDSIKTACELIALLQHTKLYVINKNYDTRLIESLVVLPKDAEITKRIRLSCFLPPMIEPPKPVNNNRQSGYLTINDHIVLGYKENQHNQRLSLDVINTLNQNKYVLDNYVMQNFEKPWFKEVLEECELSLLDTIDQQKYYDQTVTFEKYKEQLKVLTEIIKDKPIYFNHKYDKRGRIYTVGYHFNTQGTSYEKACINLCKQELITGEL</sequence>
<dbReference type="RefSeq" id="WP_003667889.1">
    <property type="nucleotide sequence ID" value="NZ_NXCT01000033.1"/>
</dbReference>
<keyword evidence="2" id="KW-1185">Reference proteome</keyword>
<dbReference type="EMBL" id="RYER01000003">
    <property type="protein sequence ID" value="RUO17553.1"/>
    <property type="molecule type" value="Genomic_DNA"/>
</dbReference>
<dbReference type="Proteomes" id="UP000268436">
    <property type="component" value="Unassembled WGS sequence"/>
</dbReference>
<name>A0ABY0BLV4_MORCA</name>
<accession>A0ABY0BLV4</accession>
<comment type="caution">
    <text evidence="1">The sequence shown here is derived from an EMBL/GenBank/DDBJ whole genome shotgun (WGS) entry which is preliminary data.</text>
</comment>
<evidence type="ECO:0000313" key="1">
    <source>
        <dbReference type="EMBL" id="RUO17553.1"/>
    </source>
</evidence>
<evidence type="ECO:0000313" key="2">
    <source>
        <dbReference type="Proteomes" id="UP000268436"/>
    </source>
</evidence>
<gene>
    <name evidence="1" type="ORF">EJK54_1068</name>
</gene>
<reference evidence="1 2" key="1">
    <citation type="submission" date="2018-12" db="EMBL/GenBank/DDBJ databases">
        <title>Persistence of Moraxella catarrhalis in Chronic Obstructive Pulmonary Disease and Regulation of the Hag/MID Adhesin.</title>
        <authorList>
            <person name="Murphy T."/>
            <person name="Zhao X."/>
            <person name="Vyas G."/>
            <person name="Aluvathingal J."/>
            <person name="Nadendla S."/>
            <person name="Tallon L."/>
            <person name="Tettelin H."/>
        </authorList>
    </citation>
    <scope>NUCLEOTIDE SEQUENCE [LARGE SCALE GENOMIC DNA]</scope>
    <source>
        <strain evidence="1 2">173P27B1</strain>
    </source>
</reference>
<dbReference type="InterPro" id="IPR043502">
    <property type="entry name" value="DNA/RNA_pol_sf"/>
</dbReference>
<proteinExistence type="predicted"/>
<organism evidence="1 2">
    <name type="scientific">Moraxella catarrhalis</name>
    <name type="common">Branhamella catarrhalis</name>
    <dbReference type="NCBI Taxonomy" id="480"/>
    <lineage>
        <taxon>Bacteria</taxon>
        <taxon>Pseudomonadati</taxon>
        <taxon>Pseudomonadota</taxon>
        <taxon>Gammaproteobacteria</taxon>
        <taxon>Moraxellales</taxon>
        <taxon>Moraxellaceae</taxon>
        <taxon>Moraxella</taxon>
    </lineage>
</organism>
<dbReference type="SUPFAM" id="SSF56672">
    <property type="entry name" value="DNA/RNA polymerases"/>
    <property type="match status" value="1"/>
</dbReference>
<protein>
    <submittedName>
        <fullName evidence="1">Uncharacterized protein</fullName>
    </submittedName>
</protein>